<reference evidence="3 4" key="1">
    <citation type="submission" date="2019-08" db="EMBL/GenBank/DDBJ databases">
        <title>Bacillus genomes from the desert of Cuatro Cienegas, Coahuila.</title>
        <authorList>
            <person name="Olmedo-Alvarez G."/>
        </authorList>
    </citation>
    <scope>NUCLEOTIDE SEQUENCE [LARGE SCALE GENOMIC DNA]</scope>
    <source>
        <strain evidence="3 4">CH108_3D</strain>
    </source>
</reference>
<dbReference type="PANTHER" id="PTHR45266:SF3">
    <property type="entry name" value="OXALOACETATE DECARBOXYLASE ALPHA CHAIN"/>
    <property type="match status" value="1"/>
</dbReference>
<dbReference type="AlphaFoldDB" id="A0A5D4RRR9"/>
<dbReference type="Gene3D" id="2.40.50.100">
    <property type="match status" value="1"/>
</dbReference>
<dbReference type="Pfam" id="PF00364">
    <property type="entry name" value="Biotin_lipoyl"/>
    <property type="match status" value="1"/>
</dbReference>
<evidence type="ECO:0000256" key="1">
    <source>
        <dbReference type="ARBA" id="ARBA00023267"/>
    </source>
</evidence>
<keyword evidence="1" id="KW-0092">Biotin</keyword>
<dbReference type="PROSITE" id="PS50968">
    <property type="entry name" value="BIOTINYL_LIPOYL"/>
    <property type="match status" value="1"/>
</dbReference>
<dbReference type="SUPFAM" id="SSF51230">
    <property type="entry name" value="Single hybrid motif"/>
    <property type="match status" value="1"/>
</dbReference>
<sequence>MKEIKATMAGTVLNVLTETGKSISAGEMVLMLESMKMEIPVEAEAGGTVAEVKVSIGDFVNEDDVLILLED</sequence>
<protein>
    <submittedName>
        <fullName evidence="3">Acetyl-CoA carboxylase biotin carboxyl carrier protein subunit</fullName>
        <ecNumber evidence="3">6.4.1.2</ecNumber>
    </submittedName>
</protein>
<dbReference type="Proteomes" id="UP000322997">
    <property type="component" value="Unassembled WGS sequence"/>
</dbReference>
<dbReference type="EC" id="6.4.1.2" evidence="3"/>
<gene>
    <name evidence="3" type="ORF">FZC83_12170</name>
</gene>
<name>A0A5D4RRR9_9BACI</name>
<dbReference type="InterPro" id="IPR050709">
    <property type="entry name" value="Biotin_Carboxyl_Carrier/Decarb"/>
</dbReference>
<keyword evidence="3" id="KW-0436">Ligase</keyword>
<dbReference type="GO" id="GO:0003989">
    <property type="term" value="F:acetyl-CoA carboxylase activity"/>
    <property type="evidence" value="ECO:0007669"/>
    <property type="project" value="UniProtKB-EC"/>
</dbReference>
<evidence type="ECO:0000259" key="2">
    <source>
        <dbReference type="PROSITE" id="PS50968"/>
    </source>
</evidence>
<dbReference type="EMBL" id="VTEQ01000003">
    <property type="protein sequence ID" value="TYS53977.1"/>
    <property type="molecule type" value="Genomic_DNA"/>
</dbReference>
<evidence type="ECO:0000313" key="3">
    <source>
        <dbReference type="EMBL" id="TYS53977.1"/>
    </source>
</evidence>
<evidence type="ECO:0000313" key="4">
    <source>
        <dbReference type="Proteomes" id="UP000322997"/>
    </source>
</evidence>
<accession>A0A5D4RRR9</accession>
<proteinExistence type="predicted"/>
<dbReference type="InterPro" id="IPR000089">
    <property type="entry name" value="Biotin_lipoyl"/>
</dbReference>
<dbReference type="RefSeq" id="WP_056537424.1">
    <property type="nucleotide sequence ID" value="NZ_CP081870.1"/>
</dbReference>
<feature type="domain" description="Lipoyl-binding" evidence="2">
    <location>
        <begin position="1"/>
        <end position="70"/>
    </location>
</feature>
<dbReference type="CDD" id="cd06850">
    <property type="entry name" value="biotinyl_domain"/>
    <property type="match status" value="1"/>
</dbReference>
<comment type="caution">
    <text evidence="3">The sequence shown here is derived from an EMBL/GenBank/DDBJ whole genome shotgun (WGS) entry which is preliminary data.</text>
</comment>
<dbReference type="GeneID" id="89534310"/>
<organism evidence="3 4">
    <name type="scientific">Rossellomorea marisflavi</name>
    <dbReference type="NCBI Taxonomy" id="189381"/>
    <lineage>
        <taxon>Bacteria</taxon>
        <taxon>Bacillati</taxon>
        <taxon>Bacillota</taxon>
        <taxon>Bacilli</taxon>
        <taxon>Bacillales</taxon>
        <taxon>Bacillaceae</taxon>
        <taxon>Rossellomorea</taxon>
    </lineage>
</organism>
<dbReference type="PANTHER" id="PTHR45266">
    <property type="entry name" value="OXALOACETATE DECARBOXYLASE ALPHA CHAIN"/>
    <property type="match status" value="1"/>
</dbReference>
<dbReference type="InterPro" id="IPR011053">
    <property type="entry name" value="Single_hybrid_motif"/>
</dbReference>